<evidence type="ECO:0000256" key="2">
    <source>
        <dbReference type="ARBA" id="ARBA00022842"/>
    </source>
</evidence>
<dbReference type="Pfam" id="PF03828">
    <property type="entry name" value="PAP_assoc"/>
    <property type="match status" value="1"/>
</dbReference>
<evidence type="ECO:0000256" key="1">
    <source>
        <dbReference type="ARBA" id="ARBA00022723"/>
    </source>
</evidence>
<dbReference type="PANTHER" id="PTHR46786:SF1">
    <property type="entry name" value="ZINC FINGER MATRIN-TYPE PROTEIN 3"/>
    <property type="match status" value="1"/>
</dbReference>
<dbReference type="InterPro" id="IPR003604">
    <property type="entry name" value="Matrin/U1-like-C_Znf_C2H2"/>
</dbReference>
<evidence type="ECO:0000256" key="3">
    <source>
        <dbReference type="PROSITE-ProRule" id="PRU00042"/>
    </source>
</evidence>
<dbReference type="InterPro" id="IPR052644">
    <property type="entry name" value="ZMAT3"/>
</dbReference>
<dbReference type="GeneID" id="106744360"/>
<proteinExistence type="predicted"/>
<accession>A0A6P3X800</accession>
<dbReference type="RefSeq" id="XP_014474531.1">
    <property type="nucleotide sequence ID" value="XM_014619045.1"/>
</dbReference>
<name>A0A6P3X800_DINQU</name>
<dbReference type="SUPFAM" id="SSF81301">
    <property type="entry name" value="Nucleotidyltransferase"/>
    <property type="match status" value="1"/>
</dbReference>
<dbReference type="PANTHER" id="PTHR46786">
    <property type="entry name" value="ZINC FINGER MATRIN-TYPE PROTEIN 3"/>
    <property type="match status" value="1"/>
</dbReference>
<sequence>MYKHLLAQRVTRYNGEWYCYLCDYLLLNKEEAKYHLPETHFEQINTTNQILKFLDTNKISNSQCNKLIFSGIILKNLPQDYFCTICQCSIPTFNHIHAHVMGKYHQVNKTANTTEKNSRDQKNSDSYASEISVQTDTSDILEYNSIKVSDGPHEYFCEICKCSIPTYNHVRDHVNGRNHQAQKTANTAERNLTTTQQNSNGRRNSLDETMENLVKQINDVCNLYETIQTDTSSDILKYNGIKVSDGPHEYFCEICKCSIPTYNHVRDHVNGRNHQAQKTANTAKRNLTTAQQNSNGRRNSLDETIENLVKRVSDVCNMYRTVQTNTSLDIPKYDGIKVSDGPHEYFCEICKCSIPTYNHVRDHVNGRNHQAQKTANTAERNLTTTQQNSNGRRNSLDETMENLVKQINDVCNLYETIQTDTSSDILKYNGIKVSDGPHEYFCEICKCSIPTYNHVRDHVNGRNHQAQKTANTAKRNLTTAQQNSNRRRNSLDETIENLVKRVNDVCNLYRTIQTNTSLDISKYNGIKVSDGPHEYFCEICKCSIPTYNHVCDHVNGKNHQAQKIANTAERNLTTAQQNSNGRRNVLDETIENLVKRVNDVCSLHSTVQTNTSLDIPKYDGIKVSDGPHEYCCEICNCVLPTYNHVRDHVNGRKHQTYKKTCNVEENSRDIQRHSDDYLDTDSGTSLHEEMFGTNINVCMKKCSEQTPTSTTGRFDMLPAADTSRLDMLPLIDETSIFITPDIREEMSTLVWMRLPEEKRNNKSASERYNRIYKMENFLLEEIMFSCCEMKLKKIQENLQFYIPFTNQSVTCLACDASYNSCDIQIWYEHVSCTNHAEQVKQLDPKLLQQLIKKQSTHVKCYSCNEIMDENAANIHVHINKPFHQTNRNRLLKQIMSHYNDLLKQTTDHPLFYAIQYFACVPCKKRFKMKIEFTDHLYETHRFLMRTKNNRGFGFCLTCAILWYDNDKCLYSAHCRNPIHKYLVNSNDFAIKPLPEEVTTLLESIDETVDDVFKESNDKYFRYHIQRIMEDLTYTFTAECLFVKLNVKLHVYGSKYTGLALEDSDVDIYVDFGKPINPESIESMSREIESNLRCFFHLWRIEEVLHHTRTPIIRVKHKPTGEMCDISYTHGLSVENSKLIKSFNDTYLPCRKMILFLKKWMKLCYFTRGTQKISNYALTWLVIFYLQVKHGFPSIISLIKNHNNSKIVAGWQVGVGDTFAINVPELPIHELLLGFFEYYGEFNYTRFVICPLLGKECDKKLFSIPLDKKPTFPEGMEPYMTHLKGDNPEFFRIDSSMCVQDPFVLSFNITRAVQILMLRDFKHYCKESALKLRKISPC</sequence>
<dbReference type="Pfam" id="PF22600">
    <property type="entry name" value="MTPAP-like_central"/>
    <property type="match status" value="1"/>
</dbReference>
<keyword evidence="3" id="KW-0863">Zinc-finger</keyword>
<dbReference type="PROSITE" id="PS50157">
    <property type="entry name" value="ZINC_FINGER_C2H2_2"/>
    <property type="match status" value="1"/>
</dbReference>
<dbReference type="InterPro" id="IPR013087">
    <property type="entry name" value="Znf_C2H2_type"/>
</dbReference>
<dbReference type="Gene3D" id="1.10.1410.10">
    <property type="match status" value="1"/>
</dbReference>
<dbReference type="GO" id="GO:0008270">
    <property type="term" value="F:zinc ion binding"/>
    <property type="evidence" value="ECO:0007669"/>
    <property type="project" value="UniProtKB-KW"/>
</dbReference>
<reference evidence="7" key="1">
    <citation type="submission" date="2025-08" db="UniProtKB">
        <authorList>
            <consortium name="RefSeq"/>
        </authorList>
    </citation>
    <scope>IDENTIFICATION</scope>
</reference>
<dbReference type="SMART" id="SM00451">
    <property type="entry name" value="ZnF_U1"/>
    <property type="match status" value="7"/>
</dbReference>
<organism evidence="6 7">
    <name type="scientific">Dinoponera quadriceps</name>
    <name type="common">South American ant</name>
    <dbReference type="NCBI Taxonomy" id="609295"/>
    <lineage>
        <taxon>Eukaryota</taxon>
        <taxon>Metazoa</taxon>
        <taxon>Ecdysozoa</taxon>
        <taxon>Arthropoda</taxon>
        <taxon>Hexapoda</taxon>
        <taxon>Insecta</taxon>
        <taxon>Pterygota</taxon>
        <taxon>Neoptera</taxon>
        <taxon>Endopterygota</taxon>
        <taxon>Hymenoptera</taxon>
        <taxon>Apocrita</taxon>
        <taxon>Aculeata</taxon>
        <taxon>Formicoidea</taxon>
        <taxon>Formicidae</taxon>
        <taxon>Ponerinae</taxon>
        <taxon>Ponerini</taxon>
        <taxon>Dinoponera</taxon>
    </lineage>
</organism>
<protein>
    <submittedName>
        <fullName evidence="7">Uncharacterized protein LOC106744360</fullName>
    </submittedName>
</protein>
<evidence type="ECO:0000313" key="6">
    <source>
        <dbReference type="Proteomes" id="UP000515204"/>
    </source>
</evidence>
<keyword evidence="6" id="KW-1185">Reference proteome</keyword>
<gene>
    <name evidence="7" type="primary">LOC106744360</name>
</gene>
<dbReference type="Proteomes" id="UP000515204">
    <property type="component" value="Unplaced"/>
</dbReference>
<feature type="region of interest" description="Disordered" evidence="4">
    <location>
        <begin position="111"/>
        <end position="131"/>
    </location>
</feature>
<dbReference type="GO" id="GO:1990817">
    <property type="term" value="F:poly(A) RNA polymerase activity"/>
    <property type="evidence" value="ECO:0007669"/>
    <property type="project" value="UniProtKB-ARBA"/>
</dbReference>
<feature type="domain" description="C2H2-type" evidence="5">
    <location>
        <begin position="917"/>
        <end position="940"/>
    </location>
</feature>
<dbReference type="Gene3D" id="3.30.460.10">
    <property type="entry name" value="Beta Polymerase, domain 2"/>
    <property type="match status" value="1"/>
</dbReference>
<dbReference type="PROSITE" id="PS00028">
    <property type="entry name" value="ZINC_FINGER_C2H2_1"/>
    <property type="match status" value="8"/>
</dbReference>
<dbReference type="InterPro" id="IPR002058">
    <property type="entry name" value="PAP_assoc"/>
</dbReference>
<dbReference type="SUPFAM" id="SSF81631">
    <property type="entry name" value="PAP/OAS1 substrate-binding domain"/>
    <property type="match status" value="1"/>
</dbReference>
<keyword evidence="2" id="KW-0460">Magnesium</keyword>
<dbReference type="GO" id="GO:0003676">
    <property type="term" value="F:nucleic acid binding"/>
    <property type="evidence" value="ECO:0007669"/>
    <property type="project" value="InterPro"/>
</dbReference>
<dbReference type="KEGG" id="dqu:106744360"/>
<dbReference type="SMART" id="SM00355">
    <property type="entry name" value="ZnF_C2H2"/>
    <property type="match status" value="9"/>
</dbReference>
<dbReference type="InterPro" id="IPR043519">
    <property type="entry name" value="NT_sf"/>
</dbReference>
<evidence type="ECO:0000313" key="7">
    <source>
        <dbReference type="RefSeq" id="XP_014474531.1"/>
    </source>
</evidence>
<dbReference type="InterPro" id="IPR054708">
    <property type="entry name" value="MTPAP-like_central"/>
</dbReference>
<keyword evidence="3" id="KW-0862">Zinc</keyword>
<evidence type="ECO:0000259" key="5">
    <source>
        <dbReference type="PROSITE" id="PS50157"/>
    </source>
</evidence>
<keyword evidence="1" id="KW-0479">Metal-binding</keyword>
<dbReference type="CDD" id="cd05402">
    <property type="entry name" value="NT_PAP_TUTase"/>
    <property type="match status" value="1"/>
</dbReference>
<evidence type="ECO:0000256" key="4">
    <source>
        <dbReference type="SAM" id="MobiDB-lite"/>
    </source>
</evidence>
<dbReference type="OrthoDB" id="407432at2759"/>